<evidence type="ECO:0000256" key="5">
    <source>
        <dbReference type="SAM" id="Phobius"/>
    </source>
</evidence>
<dbReference type="Proteomes" id="UP000529637">
    <property type="component" value="Unassembled WGS sequence"/>
</dbReference>
<evidence type="ECO:0000259" key="6">
    <source>
        <dbReference type="Pfam" id="PF04932"/>
    </source>
</evidence>
<feature type="domain" description="Virulence factor membrane-bound polymerase C-terminal" evidence="7">
    <location>
        <begin position="403"/>
        <end position="566"/>
    </location>
</feature>
<keyword evidence="9" id="KW-0436">Ligase</keyword>
<comment type="subcellular location">
    <subcellularLocation>
        <location evidence="1">Membrane</location>
        <topology evidence="1">Multi-pass membrane protein</topology>
    </subcellularLocation>
</comment>
<evidence type="ECO:0000256" key="4">
    <source>
        <dbReference type="ARBA" id="ARBA00023136"/>
    </source>
</evidence>
<feature type="transmembrane region" description="Helical" evidence="5">
    <location>
        <begin position="264"/>
        <end position="286"/>
    </location>
</feature>
<sequence length="604" mass="63650">MEASIKRILARRAVATRALAQSPAASVTLRAGALLAIAAPVLVAYTIPPSRTFLNEVVALAGWSVFLAVLGRKLGSGALPGTGSAWSVVAALAIVLLSAIVAPLWTGAPWSLALTAGSTLAAAILVFLAGAATARGGFEHPAYSAVCGALVVAAALNGLVGLTQVFEPSLTDGVLIAPTVLAGRATGNIRQPNNLSTLILWAVIAVVWLRTSGRLRLLPAGVLLACFGAVLFLTGSRMGWLVLAGFAGWAFLSRSLGRASRLLLVVPLVALVAAWGIQAAGVAAGYEHFGGGTRGAIADGNLSSSRIGIWSDALALLARYPWTGIGFGEFNFAWTLSAFPGRSGAFFDHTHNLLLNLLVELGVPLGTMTIAALAYAFAGSLRNAIGSKQQGEFEAAELPVRRAAFAMLCVVLVHSMLEYPLWYPYLLLPSVFLFGLCAEERDPGLAGHRSGSSWARRVWLVAPLLLALGTLLTVFDFSKVAAIASEEETTPLEQRIARAQRSVLFSHRADYFAATTGDDPSERLKAFERASHYLLDARLMIAGAKAMSELGDEQRARFIAARLREFRSPQAARFLAPCQQVATGAGLPFQCLQPTATIGLKAFR</sequence>
<keyword evidence="4 5" id="KW-0472">Membrane</keyword>
<protein>
    <submittedName>
        <fullName evidence="9">O-antigen ligase C-terminal domain-containing protein</fullName>
    </submittedName>
</protein>
<dbReference type="AlphaFoldDB" id="A0A7Y6NJR7"/>
<dbReference type="InterPro" id="IPR031726">
    <property type="entry name" value="PglL_A"/>
</dbReference>
<dbReference type="Pfam" id="PF04932">
    <property type="entry name" value="Wzy_C"/>
    <property type="match status" value="1"/>
</dbReference>
<evidence type="ECO:0000259" key="8">
    <source>
        <dbReference type="Pfam" id="PF15864"/>
    </source>
</evidence>
<feature type="transmembrane region" description="Helical" evidence="5">
    <location>
        <begin position="83"/>
        <end position="105"/>
    </location>
</feature>
<evidence type="ECO:0000313" key="9">
    <source>
        <dbReference type="EMBL" id="NUZ04455.1"/>
    </source>
</evidence>
<evidence type="ECO:0000256" key="1">
    <source>
        <dbReference type="ARBA" id="ARBA00004141"/>
    </source>
</evidence>
<feature type="transmembrane region" description="Helical" evidence="5">
    <location>
        <begin position="194"/>
        <end position="210"/>
    </location>
</feature>
<feature type="transmembrane region" description="Helical" evidence="5">
    <location>
        <begin position="53"/>
        <end position="71"/>
    </location>
</feature>
<feature type="transmembrane region" description="Helical" evidence="5">
    <location>
        <begin position="422"/>
        <end position="438"/>
    </location>
</feature>
<feature type="domain" description="O-antigen ligase-related" evidence="6">
    <location>
        <begin position="223"/>
        <end position="367"/>
    </location>
</feature>
<evidence type="ECO:0000313" key="10">
    <source>
        <dbReference type="Proteomes" id="UP000529637"/>
    </source>
</evidence>
<comment type="caution">
    <text evidence="9">The sequence shown here is derived from an EMBL/GenBank/DDBJ whole genome shotgun (WGS) entry which is preliminary data.</text>
</comment>
<feature type="transmembrane region" description="Helical" evidence="5">
    <location>
        <begin position="111"/>
        <end position="131"/>
    </location>
</feature>
<name>A0A7Y6NJR7_9BURK</name>
<dbReference type="PANTHER" id="PTHR37422:SF13">
    <property type="entry name" value="LIPOPOLYSACCHARIDE BIOSYNTHESIS PROTEIN PA4999-RELATED"/>
    <property type="match status" value="1"/>
</dbReference>
<proteinExistence type="predicted"/>
<feature type="transmembrane region" description="Helical" evidence="5">
    <location>
        <begin position="399"/>
        <end position="416"/>
    </location>
</feature>
<keyword evidence="2 5" id="KW-0812">Transmembrane</keyword>
<feature type="transmembrane region" description="Helical" evidence="5">
    <location>
        <begin position="458"/>
        <end position="475"/>
    </location>
</feature>
<feature type="transmembrane region" description="Helical" evidence="5">
    <location>
        <begin position="353"/>
        <end position="378"/>
    </location>
</feature>
<evidence type="ECO:0000256" key="3">
    <source>
        <dbReference type="ARBA" id="ARBA00022989"/>
    </source>
</evidence>
<keyword evidence="10" id="KW-1185">Reference proteome</keyword>
<feature type="transmembrane region" description="Helical" evidence="5">
    <location>
        <begin position="217"/>
        <end position="234"/>
    </location>
</feature>
<dbReference type="RefSeq" id="WP_176065426.1">
    <property type="nucleotide sequence ID" value="NZ_JABWMJ010000001.1"/>
</dbReference>
<reference evidence="9 10" key="1">
    <citation type="submission" date="2020-06" db="EMBL/GenBank/DDBJ databases">
        <title>Schlegella sp. ID0723 isolated from air conditioner.</title>
        <authorList>
            <person name="Kim D.Y."/>
            <person name="Kim D.-U."/>
        </authorList>
    </citation>
    <scope>NUCLEOTIDE SEQUENCE [LARGE SCALE GENOMIC DNA]</scope>
    <source>
        <strain evidence="9 10">ID0723</strain>
    </source>
</reference>
<dbReference type="Pfam" id="PF11846">
    <property type="entry name" value="Wzy_C_2"/>
    <property type="match status" value="1"/>
</dbReference>
<dbReference type="PANTHER" id="PTHR37422">
    <property type="entry name" value="TEICHURONIC ACID BIOSYNTHESIS PROTEIN TUAE"/>
    <property type="match status" value="1"/>
</dbReference>
<evidence type="ECO:0000259" key="7">
    <source>
        <dbReference type="Pfam" id="PF11846"/>
    </source>
</evidence>
<dbReference type="Pfam" id="PF15864">
    <property type="entry name" value="PglL_A"/>
    <property type="match status" value="1"/>
</dbReference>
<organism evidence="9 10">
    <name type="scientific">Piscinibacter koreensis</name>
    <dbReference type="NCBI Taxonomy" id="2742824"/>
    <lineage>
        <taxon>Bacteria</taxon>
        <taxon>Pseudomonadati</taxon>
        <taxon>Pseudomonadota</taxon>
        <taxon>Betaproteobacteria</taxon>
        <taxon>Burkholderiales</taxon>
        <taxon>Sphaerotilaceae</taxon>
        <taxon>Piscinibacter</taxon>
    </lineage>
</organism>
<dbReference type="InterPro" id="IPR051533">
    <property type="entry name" value="WaaL-like"/>
</dbReference>
<evidence type="ECO:0000256" key="2">
    <source>
        <dbReference type="ARBA" id="ARBA00022692"/>
    </source>
</evidence>
<dbReference type="GO" id="GO:0016020">
    <property type="term" value="C:membrane"/>
    <property type="evidence" value="ECO:0007669"/>
    <property type="project" value="UniProtKB-SubCell"/>
</dbReference>
<dbReference type="GO" id="GO:0016874">
    <property type="term" value="F:ligase activity"/>
    <property type="evidence" value="ECO:0007669"/>
    <property type="project" value="UniProtKB-KW"/>
</dbReference>
<feature type="domain" description="Protein glycosylation ligase" evidence="8">
    <location>
        <begin position="187"/>
        <end position="209"/>
    </location>
</feature>
<gene>
    <name evidence="9" type="ORF">HQN59_01645</name>
</gene>
<dbReference type="EMBL" id="JABWMJ010000001">
    <property type="protein sequence ID" value="NUZ04455.1"/>
    <property type="molecule type" value="Genomic_DNA"/>
</dbReference>
<feature type="transmembrane region" description="Helical" evidence="5">
    <location>
        <begin position="240"/>
        <end position="257"/>
    </location>
</feature>
<feature type="transmembrane region" description="Helical" evidence="5">
    <location>
        <begin position="143"/>
        <end position="166"/>
    </location>
</feature>
<dbReference type="InterPro" id="IPR021797">
    <property type="entry name" value="Wzy_C_2"/>
</dbReference>
<dbReference type="InterPro" id="IPR007016">
    <property type="entry name" value="O-antigen_ligase-rel_domated"/>
</dbReference>
<keyword evidence="3 5" id="KW-1133">Transmembrane helix</keyword>
<accession>A0A7Y6NJR7</accession>
<feature type="transmembrane region" description="Helical" evidence="5">
    <location>
        <begin position="27"/>
        <end position="47"/>
    </location>
</feature>